<dbReference type="EMBL" id="VDCV01000012">
    <property type="protein sequence ID" value="KAB5531518.1"/>
    <property type="molecule type" value="Genomic_DNA"/>
</dbReference>
<protein>
    <submittedName>
        <fullName evidence="9">Uncharacterized protein</fullName>
    </submittedName>
</protein>
<comment type="caution">
    <text evidence="9">The sequence shown here is derived from an EMBL/GenBank/DDBJ whole genome shotgun (WGS) entry which is preliminary data.</text>
</comment>
<evidence type="ECO:0000256" key="1">
    <source>
        <dbReference type="ARBA" id="ARBA00004141"/>
    </source>
</evidence>
<evidence type="ECO:0000313" key="9">
    <source>
        <dbReference type="EMBL" id="KAB5531518.1"/>
    </source>
</evidence>
<name>A0A5N5KMW9_9ROSI</name>
<dbReference type="Pfam" id="PF03169">
    <property type="entry name" value="OPT"/>
    <property type="match status" value="1"/>
</dbReference>
<feature type="region of interest" description="Disordered" evidence="7">
    <location>
        <begin position="106"/>
        <end position="127"/>
    </location>
</feature>
<feature type="transmembrane region" description="Helical" evidence="8">
    <location>
        <begin position="7"/>
        <end position="26"/>
    </location>
</feature>
<dbReference type="GO" id="GO:0035673">
    <property type="term" value="F:oligopeptide transmembrane transporter activity"/>
    <property type="evidence" value="ECO:0007669"/>
    <property type="project" value="InterPro"/>
</dbReference>
<organism evidence="9 10">
    <name type="scientific">Salix brachista</name>
    <dbReference type="NCBI Taxonomy" id="2182728"/>
    <lineage>
        <taxon>Eukaryota</taxon>
        <taxon>Viridiplantae</taxon>
        <taxon>Streptophyta</taxon>
        <taxon>Embryophyta</taxon>
        <taxon>Tracheophyta</taxon>
        <taxon>Spermatophyta</taxon>
        <taxon>Magnoliopsida</taxon>
        <taxon>eudicotyledons</taxon>
        <taxon>Gunneridae</taxon>
        <taxon>Pentapetalae</taxon>
        <taxon>rosids</taxon>
        <taxon>fabids</taxon>
        <taxon>Malpighiales</taxon>
        <taxon>Salicaceae</taxon>
        <taxon>Saliceae</taxon>
        <taxon>Salix</taxon>
    </lineage>
</organism>
<evidence type="ECO:0000256" key="6">
    <source>
        <dbReference type="ARBA" id="ARBA00023136"/>
    </source>
</evidence>
<dbReference type="InterPro" id="IPR045035">
    <property type="entry name" value="YSL-like"/>
</dbReference>
<dbReference type="GO" id="GO:0051980">
    <property type="term" value="F:iron-nicotianamine transmembrane transporter activity"/>
    <property type="evidence" value="ECO:0007669"/>
    <property type="project" value="TreeGrafter"/>
</dbReference>
<comment type="subcellular location">
    <subcellularLocation>
        <location evidence="1">Membrane</location>
        <topology evidence="1">Multi-pass membrane protein</topology>
    </subcellularLocation>
</comment>
<dbReference type="PANTHER" id="PTHR31645:SF4">
    <property type="entry name" value="METAL-NICOTIANAMINE TRANSPORTER YSL3"/>
    <property type="match status" value="1"/>
</dbReference>
<proteinExistence type="inferred from homology"/>
<feature type="transmembrane region" description="Helical" evidence="8">
    <location>
        <begin position="46"/>
        <end position="67"/>
    </location>
</feature>
<evidence type="ECO:0000256" key="2">
    <source>
        <dbReference type="ARBA" id="ARBA00010276"/>
    </source>
</evidence>
<reference evidence="10" key="1">
    <citation type="journal article" date="2019" name="Gigascience">
        <title>De novo genome assembly of the endangered Acer yangbiense, a plant species with extremely small populations endemic to Yunnan Province, China.</title>
        <authorList>
            <person name="Yang J."/>
            <person name="Wariss H.M."/>
            <person name="Tao L."/>
            <person name="Zhang R."/>
            <person name="Yun Q."/>
            <person name="Hollingsworth P."/>
            <person name="Dao Z."/>
            <person name="Luo G."/>
            <person name="Guo H."/>
            <person name="Ma Y."/>
            <person name="Sun W."/>
        </authorList>
    </citation>
    <scope>NUCLEOTIDE SEQUENCE [LARGE SCALE GENOMIC DNA]</scope>
    <source>
        <strain evidence="10">cv. br00</strain>
    </source>
</reference>
<evidence type="ECO:0000256" key="3">
    <source>
        <dbReference type="ARBA" id="ARBA00022448"/>
    </source>
</evidence>
<gene>
    <name evidence="9" type="ORF">DKX38_018188</name>
</gene>
<accession>A0A5N5KMW9</accession>
<comment type="similarity">
    <text evidence="2">Belongs to the YSL (TC 2.A.67.2) family.</text>
</comment>
<dbReference type="InterPro" id="IPR004813">
    <property type="entry name" value="OPT"/>
</dbReference>
<dbReference type="PANTHER" id="PTHR31645">
    <property type="entry name" value="OLIGOPEPTIDE TRANSPORTER YGL114W-RELATED"/>
    <property type="match status" value="1"/>
</dbReference>
<evidence type="ECO:0000256" key="7">
    <source>
        <dbReference type="SAM" id="MobiDB-lite"/>
    </source>
</evidence>
<dbReference type="Proteomes" id="UP000326939">
    <property type="component" value="Chromosome 12"/>
</dbReference>
<dbReference type="AlphaFoldDB" id="A0A5N5KMW9"/>
<dbReference type="GO" id="GO:0010039">
    <property type="term" value="P:response to iron ion"/>
    <property type="evidence" value="ECO:0007669"/>
    <property type="project" value="TreeGrafter"/>
</dbReference>
<keyword evidence="3" id="KW-0813">Transport</keyword>
<dbReference type="GO" id="GO:0005886">
    <property type="term" value="C:plasma membrane"/>
    <property type="evidence" value="ECO:0007669"/>
    <property type="project" value="TreeGrafter"/>
</dbReference>
<keyword evidence="4 8" id="KW-0812">Transmembrane</keyword>
<keyword evidence="6 8" id="KW-0472">Membrane</keyword>
<sequence>MICSHLVNLSLLLGAVLSWGLMWPLIGGLKGEWFRSTLSESSMKSLNGYKVFISIALILGDGLYNFLKILYFTARSMHARAKVNKLKTGESYPGLKTEMIPEAEQKLTNSKQVSRIQDSKQRCNRQI</sequence>
<keyword evidence="5 8" id="KW-1133">Transmembrane helix</keyword>
<evidence type="ECO:0000256" key="5">
    <source>
        <dbReference type="ARBA" id="ARBA00022989"/>
    </source>
</evidence>
<evidence type="ECO:0000313" key="10">
    <source>
        <dbReference type="Proteomes" id="UP000326939"/>
    </source>
</evidence>
<feature type="compositionally biased region" description="Polar residues" evidence="7">
    <location>
        <begin position="106"/>
        <end position="116"/>
    </location>
</feature>
<keyword evidence="10" id="KW-1185">Reference proteome</keyword>
<evidence type="ECO:0000256" key="4">
    <source>
        <dbReference type="ARBA" id="ARBA00022692"/>
    </source>
</evidence>
<dbReference type="GO" id="GO:0048316">
    <property type="term" value="P:seed development"/>
    <property type="evidence" value="ECO:0007669"/>
    <property type="project" value="TreeGrafter"/>
</dbReference>
<evidence type="ECO:0000256" key="8">
    <source>
        <dbReference type="SAM" id="Phobius"/>
    </source>
</evidence>